<evidence type="ECO:0000259" key="9">
    <source>
        <dbReference type="Pfam" id="PF16916"/>
    </source>
</evidence>
<dbReference type="OrthoDB" id="9806522at2"/>
<accession>A0A0R1W4Z5</accession>
<keyword evidence="6 7" id="KW-0472">Membrane</keyword>
<dbReference type="InterPro" id="IPR050291">
    <property type="entry name" value="CDF_Transporter"/>
</dbReference>
<dbReference type="SUPFAM" id="SSF160240">
    <property type="entry name" value="Cation efflux protein cytoplasmic domain-like"/>
    <property type="match status" value="1"/>
</dbReference>
<name>A0A0R1W4Z5_9LACO</name>
<dbReference type="PATRIC" id="fig|1423807.3.peg.1223"/>
<dbReference type="InterPro" id="IPR027469">
    <property type="entry name" value="Cation_efflux_TMD_sf"/>
</dbReference>
<evidence type="ECO:0000313" key="11">
    <source>
        <dbReference type="Proteomes" id="UP000051820"/>
    </source>
</evidence>
<dbReference type="GO" id="GO:0016020">
    <property type="term" value="C:membrane"/>
    <property type="evidence" value="ECO:0007669"/>
    <property type="project" value="UniProtKB-SubCell"/>
</dbReference>
<keyword evidence="5 7" id="KW-1133">Transmembrane helix</keyword>
<dbReference type="Proteomes" id="UP000051820">
    <property type="component" value="Unassembled WGS sequence"/>
</dbReference>
<dbReference type="GO" id="GO:0008324">
    <property type="term" value="F:monoatomic cation transmembrane transporter activity"/>
    <property type="evidence" value="ECO:0007669"/>
    <property type="project" value="InterPro"/>
</dbReference>
<evidence type="ECO:0000256" key="3">
    <source>
        <dbReference type="ARBA" id="ARBA00022448"/>
    </source>
</evidence>
<evidence type="ECO:0000256" key="5">
    <source>
        <dbReference type="ARBA" id="ARBA00022989"/>
    </source>
</evidence>
<dbReference type="EMBL" id="AZGF01000028">
    <property type="protein sequence ID" value="KRM10499.1"/>
    <property type="molecule type" value="Genomic_DNA"/>
</dbReference>
<dbReference type="SUPFAM" id="SSF161111">
    <property type="entry name" value="Cation efflux protein transmembrane domain-like"/>
    <property type="match status" value="1"/>
</dbReference>
<dbReference type="InterPro" id="IPR058533">
    <property type="entry name" value="Cation_efflux_TM"/>
</dbReference>
<evidence type="ECO:0000256" key="2">
    <source>
        <dbReference type="ARBA" id="ARBA00008114"/>
    </source>
</evidence>
<keyword evidence="3" id="KW-0813">Transport</keyword>
<keyword evidence="4 7" id="KW-0812">Transmembrane</keyword>
<reference evidence="10 11" key="1">
    <citation type="journal article" date="2015" name="Genome Announc.">
        <title>Expanding the biotechnology potential of lactobacilli through comparative genomics of 213 strains and associated genera.</title>
        <authorList>
            <person name="Sun Z."/>
            <person name="Harris H.M."/>
            <person name="McCann A."/>
            <person name="Guo C."/>
            <person name="Argimon S."/>
            <person name="Zhang W."/>
            <person name="Yang X."/>
            <person name="Jeffery I.B."/>
            <person name="Cooney J.C."/>
            <person name="Kagawa T.F."/>
            <person name="Liu W."/>
            <person name="Song Y."/>
            <person name="Salvetti E."/>
            <person name="Wrobel A."/>
            <person name="Rasinkangas P."/>
            <person name="Parkhill J."/>
            <person name="Rea M.C."/>
            <person name="O'Sullivan O."/>
            <person name="Ritari J."/>
            <person name="Douillard F.P."/>
            <person name="Paul Ross R."/>
            <person name="Yang R."/>
            <person name="Briner A.E."/>
            <person name="Felis G.E."/>
            <person name="de Vos W.M."/>
            <person name="Barrangou R."/>
            <person name="Klaenhammer T.R."/>
            <person name="Caufield P.W."/>
            <person name="Cui Y."/>
            <person name="Zhang H."/>
            <person name="O'Toole P.W."/>
        </authorList>
    </citation>
    <scope>NUCLEOTIDE SEQUENCE [LARGE SCALE GENOMIC DNA]</scope>
    <source>
        <strain evidence="10 11">DSM 5007</strain>
    </source>
</reference>
<evidence type="ECO:0000259" key="8">
    <source>
        <dbReference type="Pfam" id="PF01545"/>
    </source>
</evidence>
<feature type="transmembrane region" description="Helical" evidence="7">
    <location>
        <begin position="153"/>
        <end position="178"/>
    </location>
</feature>
<dbReference type="PANTHER" id="PTHR43840:SF15">
    <property type="entry name" value="MITOCHONDRIAL METAL TRANSPORTER 1-RELATED"/>
    <property type="match status" value="1"/>
</dbReference>
<feature type="transmembrane region" description="Helical" evidence="7">
    <location>
        <begin position="120"/>
        <end position="141"/>
    </location>
</feature>
<gene>
    <name evidence="10" type="ORF">FD16_GL001201</name>
</gene>
<feature type="domain" description="Cation efflux protein transmembrane" evidence="8">
    <location>
        <begin position="116"/>
        <end position="246"/>
    </location>
</feature>
<protein>
    <submittedName>
        <fullName evidence="10">Co Zn Cd cation transporter</fullName>
    </submittedName>
</protein>
<dbReference type="Pfam" id="PF16916">
    <property type="entry name" value="ZT_dimer"/>
    <property type="match status" value="1"/>
</dbReference>
<evidence type="ECO:0000256" key="4">
    <source>
        <dbReference type="ARBA" id="ARBA00022692"/>
    </source>
</evidence>
<comment type="caution">
    <text evidence="10">The sequence shown here is derived from an EMBL/GenBank/DDBJ whole genome shotgun (WGS) entry which is preliminary data.</text>
</comment>
<keyword evidence="11" id="KW-1185">Reference proteome</keyword>
<dbReference type="InterPro" id="IPR036837">
    <property type="entry name" value="Cation_efflux_CTD_sf"/>
</dbReference>
<dbReference type="eggNOG" id="COG0053">
    <property type="taxonomic scope" value="Bacteria"/>
</dbReference>
<evidence type="ECO:0000256" key="1">
    <source>
        <dbReference type="ARBA" id="ARBA00004141"/>
    </source>
</evidence>
<feature type="transmembrane region" description="Helical" evidence="7">
    <location>
        <begin position="32"/>
        <end position="51"/>
    </location>
</feature>
<comment type="similarity">
    <text evidence="2">Belongs to the cation diffusion facilitator (CDF) transporter (TC 2.A.4) family.</text>
</comment>
<dbReference type="PANTHER" id="PTHR43840">
    <property type="entry name" value="MITOCHONDRIAL METAL TRANSPORTER 1-RELATED"/>
    <property type="match status" value="1"/>
</dbReference>
<sequence length="341" mass="37214">MDNLNKHFAKEVQVHNSRQQKIIKSLNAARNYLWINVCIYVAITIVEYILAGIGHSAALRADALNNLSGVISTGLLIVGSFFATDNDDDDDDFLGMPTKTRQAESDPFSLQLSRFKLEPIFNLVTSVVIIVFALQIILSGINDLRHLHSASTPNVYAMIGAAVATVLMLVVFAINRYFGTRLQNASLVAASRDSLGDIATSAGTLLSLVVAISFKMAWLDGTISIVIGCFVLWSGGKIFQDSALNLTDYANPDLEKQIKTAIEDNVEHVQVAQLKIRNSGSARLVDVSLMVDGQMTALSIYRVSEHIEHLLSSEFQVYNTQVTTVPDPDSVNIPTANELNS</sequence>
<dbReference type="InterPro" id="IPR002524">
    <property type="entry name" value="Cation_efflux"/>
</dbReference>
<evidence type="ECO:0000313" key="10">
    <source>
        <dbReference type="EMBL" id="KRM10499.1"/>
    </source>
</evidence>
<dbReference type="RefSeq" id="WP_010622619.1">
    <property type="nucleotide sequence ID" value="NZ_AZGF01000028.1"/>
</dbReference>
<feature type="domain" description="Cation efflux protein cytoplasmic" evidence="9">
    <location>
        <begin position="252"/>
        <end position="318"/>
    </location>
</feature>
<organism evidence="10 11">
    <name type="scientific">Paucilactobacillus suebicus DSM 5007 = KCTC 3549</name>
    <dbReference type="NCBI Taxonomy" id="1423807"/>
    <lineage>
        <taxon>Bacteria</taxon>
        <taxon>Bacillati</taxon>
        <taxon>Bacillota</taxon>
        <taxon>Bacilli</taxon>
        <taxon>Lactobacillales</taxon>
        <taxon>Lactobacillaceae</taxon>
        <taxon>Paucilactobacillus</taxon>
    </lineage>
</organism>
<dbReference type="AlphaFoldDB" id="A0A0R1W4Z5"/>
<comment type="subcellular location">
    <subcellularLocation>
        <location evidence="1">Membrane</location>
        <topology evidence="1">Multi-pass membrane protein</topology>
    </subcellularLocation>
</comment>
<evidence type="ECO:0000256" key="7">
    <source>
        <dbReference type="SAM" id="Phobius"/>
    </source>
</evidence>
<dbReference type="Gene3D" id="1.20.1510.10">
    <property type="entry name" value="Cation efflux protein transmembrane domain"/>
    <property type="match status" value="1"/>
</dbReference>
<dbReference type="Gene3D" id="3.30.70.1350">
    <property type="entry name" value="Cation efflux protein, cytoplasmic domain"/>
    <property type="match status" value="1"/>
</dbReference>
<evidence type="ECO:0000256" key="6">
    <source>
        <dbReference type="ARBA" id="ARBA00023136"/>
    </source>
</evidence>
<dbReference type="STRING" id="1423807.FD16_GL001201"/>
<feature type="transmembrane region" description="Helical" evidence="7">
    <location>
        <begin position="63"/>
        <end position="83"/>
    </location>
</feature>
<dbReference type="Pfam" id="PF01545">
    <property type="entry name" value="Cation_efflux"/>
    <property type="match status" value="1"/>
</dbReference>
<dbReference type="InterPro" id="IPR027470">
    <property type="entry name" value="Cation_efflux_CTD"/>
</dbReference>
<dbReference type="NCBIfam" id="TIGR01297">
    <property type="entry name" value="CDF"/>
    <property type="match status" value="1"/>
</dbReference>
<proteinExistence type="inferred from homology"/>